<dbReference type="Pfam" id="PF16363">
    <property type="entry name" value="GDP_Man_Dehyd"/>
    <property type="match status" value="1"/>
</dbReference>
<dbReference type="InterPro" id="IPR050425">
    <property type="entry name" value="NAD(P)_dehydrat-like"/>
</dbReference>
<dbReference type="Pfam" id="PF01370">
    <property type="entry name" value="Epimerase"/>
    <property type="match status" value="1"/>
</dbReference>
<feature type="domain" description="NAD(P)-binding" evidence="4">
    <location>
        <begin position="11"/>
        <end position="104"/>
    </location>
</feature>
<dbReference type="InterPro" id="IPR001509">
    <property type="entry name" value="Epimerase_deHydtase"/>
</dbReference>
<protein>
    <submittedName>
        <fullName evidence="5">NAD(P)-binding Rossmann-fold superfamily protein</fullName>
    </submittedName>
</protein>
<evidence type="ECO:0000256" key="2">
    <source>
        <dbReference type="ARBA" id="ARBA00023002"/>
    </source>
</evidence>
<dbReference type="PANTHER" id="PTHR10366">
    <property type="entry name" value="NAD DEPENDENT EPIMERASE/DEHYDRATASE"/>
    <property type="match status" value="1"/>
</dbReference>
<dbReference type="SUPFAM" id="SSF51735">
    <property type="entry name" value="NAD(P)-binding Rossmann-fold domains"/>
    <property type="match status" value="2"/>
</dbReference>
<comment type="caution">
    <text evidence="5">The sequence shown here is derived from an EMBL/GenBank/DDBJ whole genome shotgun (WGS) entry which is preliminary data.</text>
</comment>
<dbReference type="EMBL" id="PKPP01005264">
    <property type="protein sequence ID" value="PWA60784.1"/>
    <property type="molecule type" value="Genomic_DNA"/>
</dbReference>
<reference evidence="5 6" key="1">
    <citation type="journal article" date="2018" name="Mol. Plant">
        <title>The genome of Artemisia annua provides insight into the evolution of Asteraceae family and artemisinin biosynthesis.</title>
        <authorList>
            <person name="Shen Q."/>
            <person name="Zhang L."/>
            <person name="Liao Z."/>
            <person name="Wang S."/>
            <person name="Yan T."/>
            <person name="Shi P."/>
            <person name="Liu M."/>
            <person name="Fu X."/>
            <person name="Pan Q."/>
            <person name="Wang Y."/>
            <person name="Lv Z."/>
            <person name="Lu X."/>
            <person name="Zhang F."/>
            <person name="Jiang W."/>
            <person name="Ma Y."/>
            <person name="Chen M."/>
            <person name="Hao X."/>
            <person name="Li L."/>
            <person name="Tang Y."/>
            <person name="Lv G."/>
            <person name="Zhou Y."/>
            <person name="Sun X."/>
            <person name="Brodelius P.E."/>
            <person name="Rose J.K.C."/>
            <person name="Tang K."/>
        </authorList>
    </citation>
    <scope>NUCLEOTIDE SEQUENCE [LARGE SCALE GENOMIC DNA]</scope>
    <source>
        <strain evidence="6">cv. Huhao1</strain>
        <tissue evidence="5">Leaf</tissue>
    </source>
</reference>
<feature type="domain" description="NAD-dependent epimerase/dehydratase" evidence="3">
    <location>
        <begin position="115"/>
        <end position="360"/>
    </location>
</feature>
<gene>
    <name evidence="5" type="ORF">CTI12_AA378340</name>
</gene>
<evidence type="ECO:0000313" key="6">
    <source>
        <dbReference type="Proteomes" id="UP000245207"/>
    </source>
</evidence>
<evidence type="ECO:0000313" key="5">
    <source>
        <dbReference type="EMBL" id="PWA60784.1"/>
    </source>
</evidence>
<dbReference type="PANTHER" id="PTHR10366:SF369">
    <property type="entry name" value="CINNAMOYL-COA REDUCTASE-LIKE PROTEIN"/>
    <property type="match status" value="1"/>
</dbReference>
<sequence length="430" mass="46912">MTQSTVKVVCVTGGSGYIGSWLISLLLDRGYTVNATVKDLKDENETNHLEALEGAETRLRLFQMDLLDYESIVAAVSGVSGVFHVASPCTVDKVHDPEKTSKTTEYMTQSTVKVVCVTGGSGYIGSWLISLLLDRGYTVNATVKDLKDENETKHLEALEGAETRLRLFQMDLLDYGSIVAAVSGVSGVFHVASPCTVDKVHDPEKDLLSPALKGTINVLTAAKKLGVKRVVITSSASAIAPSPTWPSNIPKSEDCWTDVEYCKQNELWYPLSKTLAEKAAWDFAKEKGLDIVVVNPTTVMGPIIPPTLNASMLMILRLIQGCTDTYENNFMCSVHVKDVALAHILVYENTSATGRHLCVGAITHYGDFAAKVAELYPGYNIPRLPKDTQPGLLRYKTASKKLMDLGLEFIPMEQIIKDSVESLKSKGFIS</sequence>
<dbReference type="Gene3D" id="3.40.50.720">
    <property type="entry name" value="NAD(P)-binding Rossmann-like Domain"/>
    <property type="match status" value="2"/>
</dbReference>
<dbReference type="InterPro" id="IPR036291">
    <property type="entry name" value="NAD(P)-bd_dom_sf"/>
</dbReference>
<dbReference type="GO" id="GO:0016616">
    <property type="term" value="F:oxidoreductase activity, acting on the CH-OH group of donors, NAD or NADP as acceptor"/>
    <property type="evidence" value="ECO:0007669"/>
    <property type="project" value="TreeGrafter"/>
</dbReference>
<keyword evidence="1" id="KW-0521">NADP</keyword>
<dbReference type="STRING" id="35608.A0A2U1MHS5"/>
<name>A0A2U1MHS5_ARTAN</name>
<proteinExistence type="predicted"/>
<dbReference type="CDD" id="cd08958">
    <property type="entry name" value="FR_SDR_e"/>
    <property type="match status" value="1"/>
</dbReference>
<keyword evidence="2" id="KW-0560">Oxidoreductase</keyword>
<evidence type="ECO:0000259" key="4">
    <source>
        <dbReference type="Pfam" id="PF16363"/>
    </source>
</evidence>
<dbReference type="InterPro" id="IPR016040">
    <property type="entry name" value="NAD(P)-bd_dom"/>
</dbReference>
<organism evidence="5 6">
    <name type="scientific">Artemisia annua</name>
    <name type="common">Sweet wormwood</name>
    <dbReference type="NCBI Taxonomy" id="35608"/>
    <lineage>
        <taxon>Eukaryota</taxon>
        <taxon>Viridiplantae</taxon>
        <taxon>Streptophyta</taxon>
        <taxon>Embryophyta</taxon>
        <taxon>Tracheophyta</taxon>
        <taxon>Spermatophyta</taxon>
        <taxon>Magnoliopsida</taxon>
        <taxon>eudicotyledons</taxon>
        <taxon>Gunneridae</taxon>
        <taxon>Pentapetalae</taxon>
        <taxon>asterids</taxon>
        <taxon>campanulids</taxon>
        <taxon>Asterales</taxon>
        <taxon>Asteraceae</taxon>
        <taxon>Asteroideae</taxon>
        <taxon>Anthemideae</taxon>
        <taxon>Artemisiinae</taxon>
        <taxon>Artemisia</taxon>
    </lineage>
</organism>
<keyword evidence="6" id="KW-1185">Reference proteome</keyword>
<evidence type="ECO:0000259" key="3">
    <source>
        <dbReference type="Pfam" id="PF01370"/>
    </source>
</evidence>
<evidence type="ECO:0000256" key="1">
    <source>
        <dbReference type="ARBA" id="ARBA00022857"/>
    </source>
</evidence>
<dbReference type="OrthoDB" id="2735536at2759"/>
<dbReference type="FunFam" id="3.40.50.720:FF:000219">
    <property type="entry name" value="Cinnamoyl-CoA reductase 1"/>
    <property type="match status" value="1"/>
</dbReference>
<dbReference type="AlphaFoldDB" id="A0A2U1MHS5"/>
<dbReference type="Proteomes" id="UP000245207">
    <property type="component" value="Unassembled WGS sequence"/>
</dbReference>
<accession>A0A2U1MHS5</accession>